<keyword evidence="3" id="KW-1185">Reference proteome</keyword>
<reference evidence="2" key="1">
    <citation type="submission" date="2022-04" db="EMBL/GenBank/DDBJ databases">
        <title>A functionally conserved STORR gene fusion in Papaver species that diverged 16.8 million years ago.</title>
        <authorList>
            <person name="Catania T."/>
        </authorList>
    </citation>
    <scope>NUCLEOTIDE SEQUENCE</scope>
    <source>
        <strain evidence="2">S-188037</strain>
    </source>
</reference>
<sequence length="104" mass="12099">MAPNLESVNFIQGIHRRNSENGIGPVLPPILFSKLKKVGFRYFEGHEKEMIPVEFMLKNASILRKMVIHPLIESQEKKMSTMERILMFQRSSPKCKIVFSNRPQ</sequence>
<feature type="domain" description="FBD" evidence="1">
    <location>
        <begin position="29"/>
        <end position="100"/>
    </location>
</feature>
<dbReference type="SMART" id="SM00579">
    <property type="entry name" value="FBD"/>
    <property type="match status" value="1"/>
</dbReference>
<accession>A0AAD4SGM1</accession>
<dbReference type="EMBL" id="JAJJMB010011222">
    <property type="protein sequence ID" value="KAI3903520.1"/>
    <property type="molecule type" value="Genomic_DNA"/>
</dbReference>
<gene>
    <name evidence="2" type="ORF">MKW98_032174</name>
</gene>
<dbReference type="Proteomes" id="UP001202328">
    <property type="component" value="Unassembled WGS sequence"/>
</dbReference>
<proteinExistence type="predicted"/>
<organism evidence="2 3">
    <name type="scientific">Papaver atlanticum</name>
    <dbReference type="NCBI Taxonomy" id="357466"/>
    <lineage>
        <taxon>Eukaryota</taxon>
        <taxon>Viridiplantae</taxon>
        <taxon>Streptophyta</taxon>
        <taxon>Embryophyta</taxon>
        <taxon>Tracheophyta</taxon>
        <taxon>Spermatophyta</taxon>
        <taxon>Magnoliopsida</taxon>
        <taxon>Ranunculales</taxon>
        <taxon>Papaveraceae</taxon>
        <taxon>Papaveroideae</taxon>
        <taxon>Papaver</taxon>
    </lineage>
</organism>
<dbReference type="InterPro" id="IPR006566">
    <property type="entry name" value="FBD"/>
</dbReference>
<comment type="caution">
    <text evidence="2">The sequence shown here is derived from an EMBL/GenBank/DDBJ whole genome shotgun (WGS) entry which is preliminary data.</text>
</comment>
<protein>
    <recommendedName>
        <fullName evidence="1">FBD domain-containing protein</fullName>
    </recommendedName>
</protein>
<dbReference type="AlphaFoldDB" id="A0AAD4SGM1"/>
<evidence type="ECO:0000313" key="2">
    <source>
        <dbReference type="EMBL" id="KAI3903520.1"/>
    </source>
</evidence>
<name>A0AAD4SGM1_9MAGN</name>
<dbReference type="Pfam" id="PF08387">
    <property type="entry name" value="FBD"/>
    <property type="match status" value="1"/>
</dbReference>
<evidence type="ECO:0000313" key="3">
    <source>
        <dbReference type="Proteomes" id="UP001202328"/>
    </source>
</evidence>
<evidence type="ECO:0000259" key="1">
    <source>
        <dbReference type="SMART" id="SM00579"/>
    </source>
</evidence>